<reference evidence="7" key="1">
    <citation type="submission" date="2023-07" db="EMBL/GenBank/DDBJ databases">
        <title>Conexibacter stalactiti sp. nov., isolated from stalactites in a lava cave and emended description of the genus Conexibacter.</title>
        <authorList>
            <person name="Lee S.D."/>
        </authorList>
    </citation>
    <scope>NUCLEOTIDE SEQUENCE [LARGE SCALE GENOMIC DNA]</scope>
    <source>
        <strain evidence="7">KCTC 39840</strain>
    </source>
</reference>
<sequence>MSAADAASGAAPGAISYELLNSGEVTELLARRPAALLPLGAVENHGEHLPLATDNLLADAVARQVAAQIADSVVLPALPYGQVWSTSAYAGTISLTLDTMVAALYEIGASLFAQGVPLLVFVNGHMGNLDAMKLAARRLHDEHGMKVLSLTYPGIGEITQAVLEERRLHPSYFHACELETSYMLHLAPEHVRMELARANRPTLPADIDVSPTPWHTFSPDSPVLGDPTLATAEKGRAIVDVAVAKIVELIGVARAQQSART</sequence>
<organism evidence="6 7">
    <name type="scientific">Conexibacter stalactiti</name>
    <dbReference type="NCBI Taxonomy" id="1940611"/>
    <lineage>
        <taxon>Bacteria</taxon>
        <taxon>Bacillati</taxon>
        <taxon>Actinomycetota</taxon>
        <taxon>Thermoleophilia</taxon>
        <taxon>Solirubrobacterales</taxon>
        <taxon>Conexibacteraceae</taxon>
        <taxon>Conexibacter</taxon>
    </lineage>
</organism>
<keyword evidence="4" id="KW-0862">Zinc</keyword>
<accession>A0ABU4HQP4</accession>
<evidence type="ECO:0000313" key="6">
    <source>
        <dbReference type="EMBL" id="MDW5595616.1"/>
    </source>
</evidence>
<evidence type="ECO:0000256" key="1">
    <source>
        <dbReference type="ARBA" id="ARBA00001947"/>
    </source>
</evidence>
<evidence type="ECO:0000313" key="7">
    <source>
        <dbReference type="Proteomes" id="UP001284601"/>
    </source>
</evidence>
<dbReference type="InterPro" id="IPR003785">
    <property type="entry name" value="Creatininase/forma_Hydrolase"/>
</dbReference>
<gene>
    <name evidence="6" type="ORF">R7226_14800</name>
</gene>
<protein>
    <submittedName>
        <fullName evidence="6">Creatininase family protein</fullName>
    </submittedName>
</protein>
<dbReference type="Gene3D" id="3.40.50.10310">
    <property type="entry name" value="Creatininase"/>
    <property type="match status" value="1"/>
</dbReference>
<dbReference type="RefSeq" id="WP_318597952.1">
    <property type="nucleotide sequence ID" value="NZ_JAWSTH010000036.1"/>
</dbReference>
<evidence type="ECO:0000256" key="3">
    <source>
        <dbReference type="ARBA" id="ARBA00022801"/>
    </source>
</evidence>
<dbReference type="EMBL" id="JAWSTH010000036">
    <property type="protein sequence ID" value="MDW5595616.1"/>
    <property type="molecule type" value="Genomic_DNA"/>
</dbReference>
<dbReference type="PANTHER" id="PTHR35005:SF1">
    <property type="entry name" value="2-AMINO-5-FORMYLAMINO-6-RIBOSYLAMINOPYRIMIDIN-4(3H)-ONE 5'-MONOPHOSPHATE DEFORMYLASE"/>
    <property type="match status" value="1"/>
</dbReference>
<evidence type="ECO:0000256" key="4">
    <source>
        <dbReference type="ARBA" id="ARBA00022833"/>
    </source>
</evidence>
<comment type="cofactor">
    <cofactor evidence="1">
        <name>Zn(2+)</name>
        <dbReference type="ChEBI" id="CHEBI:29105"/>
    </cofactor>
</comment>
<dbReference type="Pfam" id="PF02633">
    <property type="entry name" value="Creatininase"/>
    <property type="match status" value="1"/>
</dbReference>
<evidence type="ECO:0000256" key="2">
    <source>
        <dbReference type="ARBA" id="ARBA00022723"/>
    </source>
</evidence>
<evidence type="ECO:0000256" key="5">
    <source>
        <dbReference type="ARBA" id="ARBA00024029"/>
    </source>
</evidence>
<keyword evidence="3" id="KW-0378">Hydrolase</keyword>
<keyword evidence="7" id="KW-1185">Reference proteome</keyword>
<comment type="similarity">
    <text evidence="5">Belongs to the creatininase superfamily.</text>
</comment>
<comment type="caution">
    <text evidence="6">The sequence shown here is derived from an EMBL/GenBank/DDBJ whole genome shotgun (WGS) entry which is preliminary data.</text>
</comment>
<dbReference type="SUPFAM" id="SSF102215">
    <property type="entry name" value="Creatininase"/>
    <property type="match status" value="1"/>
</dbReference>
<keyword evidence="2" id="KW-0479">Metal-binding</keyword>
<proteinExistence type="inferred from homology"/>
<name>A0ABU4HQP4_9ACTN</name>
<dbReference type="Proteomes" id="UP001284601">
    <property type="component" value="Unassembled WGS sequence"/>
</dbReference>
<dbReference type="PANTHER" id="PTHR35005">
    <property type="entry name" value="3-DEHYDRO-SCYLLO-INOSOSE HYDROLASE"/>
    <property type="match status" value="1"/>
</dbReference>
<dbReference type="InterPro" id="IPR024087">
    <property type="entry name" value="Creatininase-like_sf"/>
</dbReference>